<dbReference type="Gene3D" id="3.30.200.20">
    <property type="entry name" value="Phosphorylase Kinase, domain 1"/>
    <property type="match status" value="1"/>
</dbReference>
<dbReference type="SUPFAM" id="SSF56112">
    <property type="entry name" value="Protein kinase-like (PK-like)"/>
    <property type="match status" value="1"/>
</dbReference>
<dbReference type="InterPro" id="IPR002575">
    <property type="entry name" value="Aminoglycoside_PTrfase"/>
</dbReference>
<dbReference type="PANTHER" id="PTHR21310:SF15">
    <property type="entry name" value="AMINOGLYCOSIDE PHOSPHOTRANSFERASE DOMAIN-CONTAINING PROTEIN"/>
    <property type="match status" value="1"/>
</dbReference>
<keyword evidence="3" id="KW-1185">Reference proteome</keyword>
<dbReference type="AlphaFoldDB" id="A0A1D7QZ51"/>
<feature type="domain" description="Aminoglycoside phosphotransferase" evidence="1">
    <location>
        <begin position="22"/>
        <end position="262"/>
    </location>
</feature>
<dbReference type="Proteomes" id="UP000094463">
    <property type="component" value="Chromosome"/>
</dbReference>
<proteinExistence type="predicted"/>
<protein>
    <recommendedName>
        <fullName evidence="1">Aminoglycoside phosphotransferase domain-containing protein</fullName>
    </recommendedName>
</protein>
<dbReference type="CDD" id="cd05152">
    <property type="entry name" value="MPH2"/>
    <property type="match status" value="1"/>
</dbReference>
<dbReference type="EMBL" id="CP012502">
    <property type="protein sequence ID" value="AOM84278.1"/>
    <property type="molecule type" value="Genomic_DNA"/>
</dbReference>
<evidence type="ECO:0000313" key="3">
    <source>
        <dbReference type="Proteomes" id="UP000094463"/>
    </source>
</evidence>
<evidence type="ECO:0000259" key="1">
    <source>
        <dbReference type="Pfam" id="PF01636"/>
    </source>
</evidence>
<dbReference type="KEGG" id="bbev:BBEV_2953"/>
<reference evidence="2 3" key="1">
    <citation type="submission" date="2015-08" db="EMBL/GenBank/DDBJ databases">
        <title>The complete genome sequence of Bacillus beveridgei MLTeJB.</title>
        <authorList>
            <person name="Hanson T.E."/>
            <person name="Mesa C."/>
            <person name="Basesman S.M."/>
            <person name="Oremland R.S."/>
        </authorList>
    </citation>
    <scope>NUCLEOTIDE SEQUENCE [LARGE SCALE GENOMIC DNA]</scope>
    <source>
        <strain evidence="2 3">MLTeJB</strain>
    </source>
</reference>
<evidence type="ECO:0000313" key="2">
    <source>
        <dbReference type="EMBL" id="AOM84278.1"/>
    </source>
</evidence>
<dbReference type="PANTHER" id="PTHR21310">
    <property type="entry name" value="AMINOGLYCOSIDE PHOSPHOTRANSFERASE-RELATED-RELATED"/>
    <property type="match status" value="1"/>
</dbReference>
<dbReference type="InterPro" id="IPR051678">
    <property type="entry name" value="AGP_Transferase"/>
</dbReference>
<organism evidence="2 3">
    <name type="scientific">Salisediminibacterium beveridgei</name>
    <dbReference type="NCBI Taxonomy" id="632773"/>
    <lineage>
        <taxon>Bacteria</taxon>
        <taxon>Bacillati</taxon>
        <taxon>Bacillota</taxon>
        <taxon>Bacilli</taxon>
        <taxon>Bacillales</taxon>
        <taxon>Bacillaceae</taxon>
        <taxon>Salisediminibacterium</taxon>
    </lineage>
</organism>
<gene>
    <name evidence="2" type="ORF">BBEV_2953</name>
</gene>
<dbReference type="PATRIC" id="fig|632773.3.peg.3092"/>
<dbReference type="Pfam" id="PF01636">
    <property type="entry name" value="APH"/>
    <property type="match status" value="1"/>
</dbReference>
<accession>A0A1D7QZ51</accession>
<name>A0A1D7QZ51_9BACI</name>
<sequence length="300" mass="33985">MEIKEVMRICTGHGVKLQENSVQINESGVDFKAVVAKDEDGVTWILRIPRRESSMRAADQEKQVLDVLQSKADFEVPVWTVFSEELIGYQALQGKPAAVIDLEVQDYVWHIDKDPLPDAYYATLGHVMAEIHNIPVQLLQGIDLPRVKSEDVQASMRQRMEHVKQCYHVHPDRWHMWQTWLDDKSIWPPHNGFYHGDLHPGHIMVNENSQVTGLLDWTEAGMGDVSTDFLSHYLLFGREGLDRLLAAYADAGGRVWPKMAEHIVALHHTSGITVAEYAAVSGLSDMEEMAREMLKAPPES</sequence>
<dbReference type="InterPro" id="IPR011009">
    <property type="entry name" value="Kinase-like_dom_sf"/>
</dbReference>
<dbReference type="STRING" id="632773.BBEV_2953"/>
<dbReference type="RefSeq" id="WP_407690232.1">
    <property type="nucleotide sequence ID" value="NZ_CP012502.1"/>
</dbReference>
<dbReference type="Gene3D" id="3.90.1200.10">
    <property type="match status" value="1"/>
</dbReference>